<organism evidence="2 3">
    <name type="scientific">Lactuca virosa</name>
    <dbReference type="NCBI Taxonomy" id="75947"/>
    <lineage>
        <taxon>Eukaryota</taxon>
        <taxon>Viridiplantae</taxon>
        <taxon>Streptophyta</taxon>
        <taxon>Embryophyta</taxon>
        <taxon>Tracheophyta</taxon>
        <taxon>Spermatophyta</taxon>
        <taxon>Magnoliopsida</taxon>
        <taxon>eudicotyledons</taxon>
        <taxon>Gunneridae</taxon>
        <taxon>Pentapetalae</taxon>
        <taxon>asterids</taxon>
        <taxon>campanulids</taxon>
        <taxon>Asterales</taxon>
        <taxon>Asteraceae</taxon>
        <taxon>Cichorioideae</taxon>
        <taxon>Cichorieae</taxon>
        <taxon>Lactucinae</taxon>
        <taxon>Lactuca</taxon>
    </lineage>
</organism>
<reference evidence="2 3" key="1">
    <citation type="submission" date="2022-01" db="EMBL/GenBank/DDBJ databases">
        <authorList>
            <person name="Xiong W."/>
            <person name="Schranz E."/>
        </authorList>
    </citation>
    <scope>NUCLEOTIDE SEQUENCE [LARGE SCALE GENOMIC DNA]</scope>
</reference>
<keyword evidence="1" id="KW-1133">Transmembrane helix</keyword>
<keyword evidence="1" id="KW-0812">Transmembrane</keyword>
<dbReference type="Proteomes" id="UP001157418">
    <property type="component" value="Unassembled WGS sequence"/>
</dbReference>
<evidence type="ECO:0000256" key="1">
    <source>
        <dbReference type="SAM" id="Phobius"/>
    </source>
</evidence>
<gene>
    <name evidence="2" type="ORF">LVIROSA_LOCUS28525</name>
</gene>
<feature type="transmembrane region" description="Helical" evidence="1">
    <location>
        <begin position="80"/>
        <end position="99"/>
    </location>
</feature>
<accession>A0AAU9NXR3</accession>
<dbReference type="AlphaFoldDB" id="A0AAU9NXR3"/>
<comment type="caution">
    <text evidence="2">The sequence shown here is derived from an EMBL/GenBank/DDBJ whole genome shotgun (WGS) entry which is preliminary data.</text>
</comment>
<dbReference type="EMBL" id="CAKMRJ010005412">
    <property type="protein sequence ID" value="CAH1442548.1"/>
    <property type="molecule type" value="Genomic_DNA"/>
</dbReference>
<evidence type="ECO:0000313" key="2">
    <source>
        <dbReference type="EMBL" id="CAH1442548.1"/>
    </source>
</evidence>
<protein>
    <recommendedName>
        <fullName evidence="4">SPX domain-containing protein</fullName>
    </recommendedName>
</protein>
<keyword evidence="1" id="KW-0472">Membrane</keyword>
<name>A0AAU9NXR3_9ASTR</name>
<proteinExistence type="predicted"/>
<evidence type="ECO:0000313" key="3">
    <source>
        <dbReference type="Proteomes" id="UP001157418"/>
    </source>
</evidence>
<sequence>MTNLKKCDYFEWKDEQQEEGYYKNLLYSLKQELDAKEDLSVINNFRNRIVELEFFLAKEKSVVESIDKELSESKKTIHRYKMVVAFLVFGLVLCVFKLSK</sequence>
<evidence type="ECO:0008006" key="4">
    <source>
        <dbReference type="Google" id="ProtNLM"/>
    </source>
</evidence>
<keyword evidence="3" id="KW-1185">Reference proteome</keyword>